<keyword evidence="2 3" id="KW-0040">ANK repeat</keyword>
<proteinExistence type="predicted"/>
<evidence type="ECO:0000256" key="2">
    <source>
        <dbReference type="ARBA" id="ARBA00023043"/>
    </source>
</evidence>
<evidence type="ECO:0000313" key="6">
    <source>
        <dbReference type="Proteomes" id="UP001595885"/>
    </source>
</evidence>
<feature type="signal peptide" evidence="4">
    <location>
        <begin position="1"/>
        <end position="21"/>
    </location>
</feature>
<keyword evidence="6" id="KW-1185">Reference proteome</keyword>
<feature type="repeat" description="ANK" evidence="3">
    <location>
        <begin position="38"/>
        <end position="70"/>
    </location>
</feature>
<name>A0ABV9P6X8_9FLAO</name>
<feature type="repeat" description="ANK" evidence="3">
    <location>
        <begin position="71"/>
        <end position="103"/>
    </location>
</feature>
<dbReference type="PANTHER" id="PTHR24171:SF9">
    <property type="entry name" value="ANKYRIN REPEAT DOMAIN-CONTAINING PROTEIN 39"/>
    <property type="match status" value="1"/>
</dbReference>
<dbReference type="SUPFAM" id="SSF48403">
    <property type="entry name" value="Ankyrin repeat"/>
    <property type="match status" value="1"/>
</dbReference>
<protein>
    <submittedName>
        <fullName evidence="5">Ankyrin repeat domain-containing protein</fullName>
    </submittedName>
</protein>
<dbReference type="RefSeq" id="WP_379740584.1">
    <property type="nucleotide sequence ID" value="NZ_JBHSGW010000025.1"/>
</dbReference>
<dbReference type="PROSITE" id="PS50088">
    <property type="entry name" value="ANK_REPEAT"/>
    <property type="match status" value="2"/>
</dbReference>
<dbReference type="Proteomes" id="UP001595885">
    <property type="component" value="Unassembled WGS sequence"/>
</dbReference>
<evidence type="ECO:0000256" key="3">
    <source>
        <dbReference type="PROSITE-ProRule" id="PRU00023"/>
    </source>
</evidence>
<dbReference type="PROSITE" id="PS50297">
    <property type="entry name" value="ANK_REP_REGION"/>
    <property type="match status" value="1"/>
</dbReference>
<gene>
    <name evidence="5" type="ORF">ACFO3U_08480</name>
</gene>
<accession>A0ABV9P6X8</accession>
<dbReference type="Gene3D" id="1.25.40.20">
    <property type="entry name" value="Ankyrin repeat-containing domain"/>
    <property type="match status" value="1"/>
</dbReference>
<feature type="chain" id="PRO_5047067837" evidence="4">
    <location>
        <begin position="22"/>
        <end position="131"/>
    </location>
</feature>
<keyword evidence="1" id="KW-0677">Repeat</keyword>
<dbReference type="InterPro" id="IPR002110">
    <property type="entry name" value="Ankyrin_rpt"/>
</dbReference>
<dbReference type="InterPro" id="IPR036770">
    <property type="entry name" value="Ankyrin_rpt-contain_sf"/>
</dbReference>
<keyword evidence="4" id="KW-0732">Signal</keyword>
<dbReference type="SMART" id="SM00248">
    <property type="entry name" value="ANK"/>
    <property type="match status" value="2"/>
</dbReference>
<reference evidence="6" key="1">
    <citation type="journal article" date="2019" name="Int. J. Syst. Evol. Microbiol.">
        <title>The Global Catalogue of Microorganisms (GCM) 10K type strain sequencing project: providing services to taxonomists for standard genome sequencing and annotation.</title>
        <authorList>
            <consortium name="The Broad Institute Genomics Platform"/>
            <consortium name="The Broad Institute Genome Sequencing Center for Infectious Disease"/>
            <person name="Wu L."/>
            <person name="Ma J."/>
        </authorList>
    </citation>
    <scope>NUCLEOTIDE SEQUENCE [LARGE SCALE GENOMIC DNA]</scope>
    <source>
        <strain evidence="6">CCUG 50349</strain>
    </source>
</reference>
<sequence>MKKSIKILSLALVMLGNVALASNVVNNTTKNAVSYEKSDVNPLCLAISKGDIATVKQIISYGIDVNDTTNRGMTPLMYAAIYNQSEIAALLLEKGADVNMKDKSGSTALDHAKTSGSNEVIEILKPTKKRK</sequence>
<evidence type="ECO:0000256" key="4">
    <source>
        <dbReference type="SAM" id="SignalP"/>
    </source>
</evidence>
<comment type="caution">
    <text evidence="5">The sequence shown here is derived from an EMBL/GenBank/DDBJ whole genome shotgun (WGS) entry which is preliminary data.</text>
</comment>
<organism evidence="5 6">
    <name type="scientific">Flavobacterium ponti</name>
    <dbReference type="NCBI Taxonomy" id="665133"/>
    <lineage>
        <taxon>Bacteria</taxon>
        <taxon>Pseudomonadati</taxon>
        <taxon>Bacteroidota</taxon>
        <taxon>Flavobacteriia</taxon>
        <taxon>Flavobacteriales</taxon>
        <taxon>Flavobacteriaceae</taxon>
        <taxon>Flavobacterium</taxon>
    </lineage>
</organism>
<dbReference type="Pfam" id="PF12796">
    <property type="entry name" value="Ank_2"/>
    <property type="match status" value="1"/>
</dbReference>
<evidence type="ECO:0000313" key="5">
    <source>
        <dbReference type="EMBL" id="MFC4740029.1"/>
    </source>
</evidence>
<dbReference type="EMBL" id="JBHSGW010000025">
    <property type="protein sequence ID" value="MFC4740029.1"/>
    <property type="molecule type" value="Genomic_DNA"/>
</dbReference>
<dbReference type="PANTHER" id="PTHR24171">
    <property type="entry name" value="ANKYRIN REPEAT DOMAIN-CONTAINING PROTEIN 39-RELATED"/>
    <property type="match status" value="1"/>
</dbReference>
<evidence type="ECO:0000256" key="1">
    <source>
        <dbReference type="ARBA" id="ARBA00022737"/>
    </source>
</evidence>